<keyword evidence="5 6" id="KW-0472">Membrane</keyword>
<organism evidence="7 8">
    <name type="scientific">Effusibacillus dendaii</name>
    <dbReference type="NCBI Taxonomy" id="2743772"/>
    <lineage>
        <taxon>Bacteria</taxon>
        <taxon>Bacillati</taxon>
        <taxon>Bacillota</taxon>
        <taxon>Bacilli</taxon>
        <taxon>Bacillales</taxon>
        <taxon>Alicyclobacillaceae</taxon>
        <taxon>Effusibacillus</taxon>
    </lineage>
</organism>
<dbReference type="InterPro" id="IPR026046">
    <property type="entry name" value="UBIAD1"/>
</dbReference>
<dbReference type="Pfam" id="PF01040">
    <property type="entry name" value="UbiA"/>
    <property type="match status" value="1"/>
</dbReference>
<dbReference type="InterPro" id="IPR000537">
    <property type="entry name" value="UbiA_prenyltransferase"/>
</dbReference>
<comment type="subcellular location">
    <subcellularLocation>
        <location evidence="1">Membrane</location>
        <topology evidence="1">Multi-pass membrane protein</topology>
    </subcellularLocation>
</comment>
<keyword evidence="4 6" id="KW-1133">Transmembrane helix</keyword>
<dbReference type="RefSeq" id="WP_200757471.1">
    <property type="nucleotide sequence ID" value="NZ_AP023366.1"/>
</dbReference>
<dbReference type="Proteomes" id="UP000593802">
    <property type="component" value="Chromosome"/>
</dbReference>
<evidence type="ECO:0008006" key="9">
    <source>
        <dbReference type="Google" id="ProtNLM"/>
    </source>
</evidence>
<evidence type="ECO:0000256" key="1">
    <source>
        <dbReference type="ARBA" id="ARBA00004141"/>
    </source>
</evidence>
<feature type="transmembrane region" description="Helical" evidence="6">
    <location>
        <begin position="12"/>
        <end position="33"/>
    </location>
</feature>
<feature type="transmembrane region" description="Helical" evidence="6">
    <location>
        <begin position="154"/>
        <end position="175"/>
    </location>
</feature>
<evidence type="ECO:0000256" key="3">
    <source>
        <dbReference type="ARBA" id="ARBA00022692"/>
    </source>
</evidence>
<evidence type="ECO:0000256" key="5">
    <source>
        <dbReference type="ARBA" id="ARBA00023136"/>
    </source>
</evidence>
<evidence type="ECO:0000313" key="8">
    <source>
        <dbReference type="Proteomes" id="UP000593802"/>
    </source>
</evidence>
<dbReference type="PANTHER" id="PTHR13929">
    <property type="entry name" value="1,4-DIHYDROXY-2-NAPHTHOATE OCTAPRENYLTRANSFERASE"/>
    <property type="match status" value="1"/>
</dbReference>
<evidence type="ECO:0000256" key="4">
    <source>
        <dbReference type="ARBA" id="ARBA00022989"/>
    </source>
</evidence>
<keyword evidence="3 6" id="KW-0812">Transmembrane</keyword>
<dbReference type="GO" id="GO:0016020">
    <property type="term" value="C:membrane"/>
    <property type="evidence" value="ECO:0007669"/>
    <property type="project" value="UniProtKB-SubCell"/>
</dbReference>
<proteinExistence type="predicted"/>
<reference evidence="7 8" key="1">
    <citation type="submission" date="2020-08" db="EMBL/GenBank/DDBJ databases">
        <title>Complete Genome Sequence of Effusibacillus dendaii Strain skT53, Isolated from Farmland soil.</title>
        <authorList>
            <person name="Konishi T."/>
            <person name="Kawasaki H."/>
        </authorList>
    </citation>
    <scope>NUCLEOTIDE SEQUENCE [LARGE SCALE GENOMIC DNA]</scope>
    <source>
        <strain evidence="8">skT53</strain>
    </source>
</reference>
<dbReference type="KEGG" id="eff:skT53_24490"/>
<dbReference type="GO" id="GO:0009234">
    <property type="term" value="P:menaquinone biosynthetic process"/>
    <property type="evidence" value="ECO:0007669"/>
    <property type="project" value="TreeGrafter"/>
</dbReference>
<dbReference type="PANTHER" id="PTHR13929:SF0">
    <property type="entry name" value="UBIA PRENYLTRANSFERASE DOMAIN-CONTAINING PROTEIN 1"/>
    <property type="match status" value="1"/>
</dbReference>
<feature type="transmembrane region" description="Helical" evidence="6">
    <location>
        <begin position="45"/>
        <end position="66"/>
    </location>
</feature>
<dbReference type="GO" id="GO:0042371">
    <property type="term" value="P:vitamin K biosynthetic process"/>
    <property type="evidence" value="ECO:0007669"/>
    <property type="project" value="TreeGrafter"/>
</dbReference>
<feature type="transmembrane region" description="Helical" evidence="6">
    <location>
        <begin position="101"/>
        <end position="119"/>
    </location>
</feature>
<keyword evidence="2" id="KW-0808">Transferase</keyword>
<feature type="transmembrane region" description="Helical" evidence="6">
    <location>
        <begin position="181"/>
        <end position="199"/>
    </location>
</feature>
<dbReference type="GO" id="GO:0004659">
    <property type="term" value="F:prenyltransferase activity"/>
    <property type="evidence" value="ECO:0007669"/>
    <property type="project" value="InterPro"/>
</dbReference>
<keyword evidence="8" id="KW-1185">Reference proteome</keyword>
<feature type="transmembrane region" description="Helical" evidence="6">
    <location>
        <begin position="125"/>
        <end position="142"/>
    </location>
</feature>
<sequence>MLLRSIKGLFTLIRIVPVLSWSFCAILLSVGFAIHDRHGLGSLPWIAICLLLLGALTLQGIVAHALNDRTDWRSGTDQKSPGILSGGSKVIRKGFYSETQLLVVGILGILLAIGLGVYLQSLTAHSVWIFILVGIWSAWSYSSYPFRLSYYPFLGEWLAAFPAMAACTLGTYYILTGSVSVPVIWAAIIHSLLCVGWLMQHHTSDIDADWEAVPQKITTVAWIASRVGKSAVPNLTASYFLLATFVSILATLAVHKIFILSVLCSLLGASSARQTNPFNIANITFNQVKMILLTLIHALLLFGFEIVTR</sequence>
<protein>
    <recommendedName>
        <fullName evidence="9">1,4-dihydroxy-2-naphthoate octaprenyltransferase</fullName>
    </recommendedName>
</protein>
<evidence type="ECO:0000256" key="6">
    <source>
        <dbReference type="SAM" id="Phobius"/>
    </source>
</evidence>
<dbReference type="CDD" id="cd13962">
    <property type="entry name" value="PT_UbiA_UBIAD1"/>
    <property type="match status" value="1"/>
</dbReference>
<gene>
    <name evidence="7" type="ORF">skT53_24490</name>
</gene>
<dbReference type="AlphaFoldDB" id="A0A7I8DBK9"/>
<evidence type="ECO:0000313" key="7">
    <source>
        <dbReference type="EMBL" id="BCJ87464.1"/>
    </source>
</evidence>
<name>A0A7I8DBK9_9BACL</name>
<feature type="transmembrane region" description="Helical" evidence="6">
    <location>
        <begin position="288"/>
        <end position="307"/>
    </location>
</feature>
<feature type="transmembrane region" description="Helical" evidence="6">
    <location>
        <begin position="239"/>
        <end position="268"/>
    </location>
</feature>
<accession>A0A7I8DBK9</accession>
<dbReference type="EMBL" id="AP023366">
    <property type="protein sequence ID" value="BCJ87464.1"/>
    <property type="molecule type" value="Genomic_DNA"/>
</dbReference>
<evidence type="ECO:0000256" key="2">
    <source>
        <dbReference type="ARBA" id="ARBA00022679"/>
    </source>
</evidence>